<evidence type="ECO:0000313" key="3">
    <source>
        <dbReference type="Proteomes" id="UP000501926"/>
    </source>
</evidence>
<organism evidence="1">
    <name type="scientific">Kuenenia stuttgartiensis</name>
    <dbReference type="NCBI Taxonomy" id="174633"/>
    <lineage>
        <taxon>Bacteria</taxon>
        <taxon>Pseudomonadati</taxon>
        <taxon>Planctomycetota</taxon>
        <taxon>Candidatus Brocadiia</taxon>
        <taxon>Candidatus Brocadiales</taxon>
        <taxon>Candidatus Brocadiaceae</taxon>
        <taxon>Candidatus Kuenenia</taxon>
    </lineage>
</organism>
<reference evidence="1" key="2">
    <citation type="submission" date="2006-01" db="EMBL/GenBank/DDBJ databases">
        <authorList>
            <person name="Genoscope"/>
        </authorList>
    </citation>
    <scope>NUCLEOTIDE SEQUENCE</scope>
</reference>
<reference evidence="2 3" key="3">
    <citation type="submission" date="2020-02" db="EMBL/GenBank/DDBJ databases">
        <title>Newly sequenced genome of strain CSTR1 showed variability in Candidatus Kuenenia stuttgartiensis genomes.</title>
        <authorList>
            <person name="Ding C."/>
            <person name="Adrian L."/>
        </authorList>
    </citation>
    <scope>NUCLEOTIDE SEQUENCE [LARGE SCALE GENOMIC DNA]</scope>
    <source>
        <strain evidence="2 3">CSTR1</strain>
    </source>
</reference>
<protein>
    <recommendedName>
        <fullName evidence="4">Type II toxin-antitoxin system HicB family antitoxin</fullName>
    </recommendedName>
</protein>
<dbReference type="EMBL" id="CT573073">
    <property type="protein sequence ID" value="CAJ71830.1"/>
    <property type="molecule type" value="Genomic_DNA"/>
</dbReference>
<dbReference type="AlphaFoldDB" id="Q1PX80"/>
<accession>Q1PX80</accession>
<dbReference type="Proteomes" id="UP000501926">
    <property type="component" value="Chromosome"/>
</dbReference>
<evidence type="ECO:0008006" key="4">
    <source>
        <dbReference type="Google" id="ProtNLM"/>
    </source>
</evidence>
<evidence type="ECO:0000313" key="2">
    <source>
        <dbReference type="EMBL" id="QII13679.1"/>
    </source>
</evidence>
<proteinExistence type="predicted"/>
<evidence type="ECO:0000313" key="1">
    <source>
        <dbReference type="EMBL" id="CAJ71830.1"/>
    </source>
</evidence>
<dbReference type="RefSeq" id="WP_164995454.1">
    <property type="nucleotide sequence ID" value="NZ_CP049055.1"/>
</dbReference>
<dbReference type="SUPFAM" id="SSF143100">
    <property type="entry name" value="TTHA1013/TTHA0281-like"/>
    <property type="match status" value="1"/>
</dbReference>
<reference evidence="1" key="1">
    <citation type="journal article" date="2006" name="Nature">
        <title>Deciphering the evolution and metabolism of an anammox bacterium from a community genome.</title>
        <authorList>
            <person name="Strous M."/>
            <person name="Pelletier E."/>
            <person name="Mangenot S."/>
            <person name="Rattei T."/>
            <person name="Lehner A."/>
            <person name="Taylor M.W."/>
            <person name="Horn M."/>
            <person name="Daims H."/>
            <person name="Bartol-Mavel D."/>
            <person name="Wincker P."/>
            <person name="Barbe V."/>
            <person name="Fonknechten N."/>
            <person name="Vallenet D."/>
            <person name="Segurens B."/>
            <person name="Schenowitz-Truong C."/>
            <person name="Medigue C."/>
            <person name="Collingro A."/>
            <person name="Snel B."/>
            <person name="Dutilh B.E."/>
            <person name="OpDenCamp H.J.M."/>
            <person name="vanDerDrift C."/>
            <person name="Cirpus I."/>
            <person name="vanDePas-Schoonen K.T."/>
            <person name="Harhangi H.R."/>
            <person name="vanNiftrik L."/>
            <person name="Schmid M."/>
            <person name="Keltjens J."/>
            <person name="vanDeVossenberg J."/>
            <person name="Kartal B."/>
            <person name="Meier H."/>
            <person name="Frishman D."/>
            <person name="Huynen M.A."/>
            <person name="Mewes H."/>
            <person name="Weissenbach J."/>
            <person name="Jetten M.S.M."/>
            <person name="Wagner M."/>
            <person name="LePaslier D."/>
        </authorList>
    </citation>
    <scope>NUCLEOTIDE SEQUENCE</scope>
</reference>
<gene>
    <name evidence="2" type="ORF">KsCSTR_43000</name>
    <name evidence="1" type="ORF">kustc1085</name>
</gene>
<dbReference type="EMBL" id="CP049055">
    <property type="protein sequence ID" value="QII13679.1"/>
    <property type="molecule type" value="Genomic_DNA"/>
</dbReference>
<name>Q1PX80_KUEST</name>
<sequence length="56" mass="6539">MKISIIYKEENGWYVGHIQEYPEFESQGENLLDIYKDIQKGLVPDITPSKVLELII</sequence>
<dbReference type="InterPro" id="IPR035069">
    <property type="entry name" value="TTHA1013/TTHA0281-like"/>
</dbReference>